<dbReference type="EMBL" id="SNZV01000011">
    <property type="protein sequence ID" value="TDS08900.1"/>
    <property type="molecule type" value="Genomic_DNA"/>
</dbReference>
<organism evidence="2 3">
    <name type="scientific">Sphingobacterium paludis</name>
    <dbReference type="NCBI Taxonomy" id="1476465"/>
    <lineage>
        <taxon>Bacteria</taxon>
        <taxon>Pseudomonadati</taxon>
        <taxon>Bacteroidota</taxon>
        <taxon>Sphingobacteriia</taxon>
        <taxon>Sphingobacteriales</taxon>
        <taxon>Sphingobacteriaceae</taxon>
        <taxon>Sphingobacterium</taxon>
    </lineage>
</organism>
<dbReference type="RefSeq" id="WP_133641865.1">
    <property type="nucleotide sequence ID" value="NZ_SNZV01000011.1"/>
</dbReference>
<evidence type="ECO:0000313" key="2">
    <source>
        <dbReference type="EMBL" id="TDS08900.1"/>
    </source>
</evidence>
<gene>
    <name evidence="2" type="ORF">B0I21_11129</name>
</gene>
<keyword evidence="3" id="KW-1185">Reference proteome</keyword>
<keyword evidence="1" id="KW-0732">Signal</keyword>
<reference evidence="2 3" key="1">
    <citation type="submission" date="2019-03" db="EMBL/GenBank/DDBJ databases">
        <title>Genomic Encyclopedia of Type Strains, Phase III (KMG-III): the genomes of soil and plant-associated and newly described type strains.</title>
        <authorList>
            <person name="Whitman W."/>
        </authorList>
    </citation>
    <scope>NUCLEOTIDE SEQUENCE [LARGE SCALE GENOMIC DNA]</scope>
    <source>
        <strain evidence="2 3">CGMCC 1.12801</strain>
    </source>
</reference>
<dbReference type="Proteomes" id="UP000294752">
    <property type="component" value="Unassembled WGS sequence"/>
</dbReference>
<comment type="caution">
    <text evidence="2">The sequence shown here is derived from an EMBL/GenBank/DDBJ whole genome shotgun (WGS) entry which is preliminary data.</text>
</comment>
<evidence type="ECO:0000256" key="1">
    <source>
        <dbReference type="SAM" id="SignalP"/>
    </source>
</evidence>
<feature type="signal peptide" evidence="1">
    <location>
        <begin position="1"/>
        <end position="18"/>
    </location>
</feature>
<name>A0A4R7CV31_9SPHI</name>
<protein>
    <submittedName>
        <fullName evidence="2">Uncharacterized protein</fullName>
    </submittedName>
</protein>
<evidence type="ECO:0000313" key="3">
    <source>
        <dbReference type="Proteomes" id="UP000294752"/>
    </source>
</evidence>
<accession>A0A4R7CV31</accession>
<feature type="chain" id="PRO_5020786153" evidence="1">
    <location>
        <begin position="19"/>
        <end position="194"/>
    </location>
</feature>
<sequence length="194" mass="21633">MKTVLTALVLFCSAWATAQDLTDASKMYLLKPSDNTVGVKIGGKPVDFQNVFGLPTSKSSRYDEFSGETVQSLRYNNCVINFIKPDNEDDYHLESFDIQDATIGFGQKNVYVITTGQTVTDTRYPKNHPLFGRVATRSINGANLTKYLKYEGSNVNQVYVDKALNYAGESTDGTLSLIFSGLTLKRILMEYKSY</sequence>
<dbReference type="AlphaFoldDB" id="A0A4R7CV31"/>
<proteinExistence type="predicted"/>